<dbReference type="Pfam" id="PF20414">
    <property type="entry name" value="DUF6698"/>
    <property type="match status" value="1"/>
</dbReference>
<name>A0AAD4HLX1_9AGAM</name>
<gene>
    <name evidence="2" type="ORF">F5891DRAFT_1188108</name>
</gene>
<protein>
    <submittedName>
        <fullName evidence="2">Uncharacterized protein</fullName>
    </submittedName>
</protein>
<evidence type="ECO:0000313" key="2">
    <source>
        <dbReference type="EMBL" id="KAG1901001.1"/>
    </source>
</evidence>
<feature type="compositionally biased region" description="Acidic residues" evidence="1">
    <location>
        <begin position="181"/>
        <end position="195"/>
    </location>
</feature>
<dbReference type="GeneID" id="64661250"/>
<dbReference type="AlphaFoldDB" id="A0AAD4HLX1"/>
<feature type="region of interest" description="Disordered" evidence="1">
    <location>
        <begin position="71"/>
        <end position="244"/>
    </location>
</feature>
<sequence length="244" mass="26835">MATVEAEHIAYACVQACFAISNKNKWSEVDGKFNNQAFYYNIIDFIHECEDRDWAEGLLKWWNRTLFKNENRREGGPTISDDNGPGNLTGLSSAPVNGLAKMRAQMAARASTAKQLAAPEATPTIPTPPQSSVTLEPELLPPPIASVTPEPELPSLPIVQSPRLMQTAPIPPKSPAPSELTPDDVPSDNNEDLEDVSTNKKRKKKAPKTSWGKTKHHTTEESNDEDQELAKPTKGCTKHIACRK</sequence>
<organism evidence="2 3">
    <name type="scientific">Suillus fuscotomentosus</name>
    <dbReference type="NCBI Taxonomy" id="1912939"/>
    <lineage>
        <taxon>Eukaryota</taxon>
        <taxon>Fungi</taxon>
        <taxon>Dikarya</taxon>
        <taxon>Basidiomycota</taxon>
        <taxon>Agaricomycotina</taxon>
        <taxon>Agaricomycetes</taxon>
        <taxon>Agaricomycetidae</taxon>
        <taxon>Boletales</taxon>
        <taxon>Suillineae</taxon>
        <taxon>Suillaceae</taxon>
        <taxon>Suillus</taxon>
    </lineage>
</organism>
<keyword evidence="3" id="KW-1185">Reference proteome</keyword>
<dbReference type="EMBL" id="JABBWK010000024">
    <property type="protein sequence ID" value="KAG1901001.1"/>
    <property type="molecule type" value="Genomic_DNA"/>
</dbReference>
<evidence type="ECO:0000256" key="1">
    <source>
        <dbReference type="SAM" id="MobiDB-lite"/>
    </source>
</evidence>
<evidence type="ECO:0000313" key="3">
    <source>
        <dbReference type="Proteomes" id="UP001195769"/>
    </source>
</evidence>
<comment type="caution">
    <text evidence="2">The sequence shown here is derived from an EMBL/GenBank/DDBJ whole genome shotgun (WGS) entry which is preliminary data.</text>
</comment>
<dbReference type="Proteomes" id="UP001195769">
    <property type="component" value="Unassembled WGS sequence"/>
</dbReference>
<reference evidence="2" key="1">
    <citation type="journal article" date="2020" name="New Phytol.">
        <title>Comparative genomics reveals dynamic genome evolution in host specialist ectomycorrhizal fungi.</title>
        <authorList>
            <person name="Lofgren L.A."/>
            <person name="Nguyen N.H."/>
            <person name="Vilgalys R."/>
            <person name="Ruytinx J."/>
            <person name="Liao H.L."/>
            <person name="Branco S."/>
            <person name="Kuo A."/>
            <person name="LaButti K."/>
            <person name="Lipzen A."/>
            <person name="Andreopoulos W."/>
            <person name="Pangilinan J."/>
            <person name="Riley R."/>
            <person name="Hundley H."/>
            <person name="Na H."/>
            <person name="Barry K."/>
            <person name="Grigoriev I.V."/>
            <person name="Stajich J.E."/>
            <person name="Kennedy P.G."/>
        </authorList>
    </citation>
    <scope>NUCLEOTIDE SEQUENCE</scope>
    <source>
        <strain evidence="2">FC203</strain>
    </source>
</reference>
<dbReference type="InterPro" id="IPR046521">
    <property type="entry name" value="DUF6698"/>
</dbReference>
<proteinExistence type="predicted"/>
<dbReference type="RefSeq" id="XP_041226577.1">
    <property type="nucleotide sequence ID" value="XM_041366952.1"/>
</dbReference>
<accession>A0AAD4HLX1</accession>